<evidence type="ECO:0000313" key="12">
    <source>
        <dbReference type="EMBL" id="SMO61094.1"/>
    </source>
</evidence>
<protein>
    <recommendedName>
        <fullName evidence="3">asparagine synthase (glutamine-hydrolyzing)</fullName>
        <ecNumber evidence="3">6.3.5.4</ecNumber>
    </recommendedName>
</protein>
<dbReference type="EMBL" id="FXTJ01000002">
    <property type="protein sequence ID" value="SMO61094.1"/>
    <property type="molecule type" value="Genomic_DNA"/>
</dbReference>
<comment type="similarity">
    <text evidence="2">Belongs to the asparagine synthetase family.</text>
</comment>
<dbReference type="AlphaFoldDB" id="A0A521CNQ6"/>
<evidence type="ECO:0000259" key="11">
    <source>
        <dbReference type="PROSITE" id="PS51278"/>
    </source>
</evidence>
<evidence type="ECO:0000256" key="9">
    <source>
        <dbReference type="PIRSR" id="PIRSR001589-1"/>
    </source>
</evidence>
<dbReference type="GO" id="GO:0005524">
    <property type="term" value="F:ATP binding"/>
    <property type="evidence" value="ECO:0007669"/>
    <property type="project" value="UniProtKB-KW"/>
</dbReference>
<evidence type="ECO:0000256" key="1">
    <source>
        <dbReference type="ARBA" id="ARBA00005187"/>
    </source>
</evidence>
<organism evidence="12 13">
    <name type="scientific">Geodermatophilus aquaeductus</name>
    <dbReference type="NCBI Taxonomy" id="1564161"/>
    <lineage>
        <taxon>Bacteria</taxon>
        <taxon>Bacillati</taxon>
        <taxon>Actinomycetota</taxon>
        <taxon>Actinomycetes</taxon>
        <taxon>Geodermatophilales</taxon>
        <taxon>Geodermatophilaceae</taxon>
        <taxon>Geodermatophilus</taxon>
    </lineage>
</organism>
<dbReference type="InterPro" id="IPR014729">
    <property type="entry name" value="Rossmann-like_a/b/a_fold"/>
</dbReference>
<reference evidence="12 13" key="1">
    <citation type="submission" date="2017-05" db="EMBL/GenBank/DDBJ databases">
        <authorList>
            <person name="Varghese N."/>
            <person name="Submissions S."/>
        </authorList>
    </citation>
    <scope>NUCLEOTIDE SEQUENCE [LARGE SCALE GENOMIC DNA]</scope>
    <source>
        <strain evidence="12 13">DSM 46834</strain>
    </source>
</reference>
<dbReference type="GO" id="GO:0004066">
    <property type="term" value="F:asparagine synthase (glutamine-hydrolyzing) activity"/>
    <property type="evidence" value="ECO:0007669"/>
    <property type="project" value="UniProtKB-EC"/>
</dbReference>
<dbReference type="PANTHER" id="PTHR43284">
    <property type="entry name" value="ASPARAGINE SYNTHETASE (GLUTAMINE-HYDROLYZING)"/>
    <property type="match status" value="1"/>
</dbReference>
<feature type="active site" description="For GATase activity" evidence="9">
    <location>
        <position position="2"/>
    </location>
</feature>
<dbReference type="GO" id="GO:0006529">
    <property type="term" value="P:asparagine biosynthetic process"/>
    <property type="evidence" value="ECO:0007669"/>
    <property type="project" value="UniProtKB-KW"/>
</dbReference>
<evidence type="ECO:0000256" key="6">
    <source>
        <dbReference type="ARBA" id="ARBA00022888"/>
    </source>
</evidence>
<evidence type="ECO:0000256" key="7">
    <source>
        <dbReference type="ARBA" id="ARBA00022962"/>
    </source>
</evidence>
<evidence type="ECO:0000313" key="13">
    <source>
        <dbReference type="Proteomes" id="UP000317484"/>
    </source>
</evidence>
<evidence type="ECO:0000256" key="8">
    <source>
        <dbReference type="ARBA" id="ARBA00048741"/>
    </source>
</evidence>
<dbReference type="NCBIfam" id="TIGR01536">
    <property type="entry name" value="asn_synth_AEB"/>
    <property type="match status" value="1"/>
</dbReference>
<dbReference type="Pfam" id="PF00733">
    <property type="entry name" value="Asn_synthase"/>
    <property type="match status" value="1"/>
</dbReference>
<accession>A0A521CNQ6</accession>
<keyword evidence="7 9" id="KW-0315">Glutamine amidotransferase</keyword>
<dbReference type="SUPFAM" id="SSF56235">
    <property type="entry name" value="N-terminal nucleophile aminohydrolases (Ntn hydrolases)"/>
    <property type="match status" value="1"/>
</dbReference>
<dbReference type="CDD" id="cd01991">
    <property type="entry name" value="Asn_synthase_B_C"/>
    <property type="match status" value="1"/>
</dbReference>
<dbReference type="RefSeq" id="WP_142457717.1">
    <property type="nucleotide sequence ID" value="NZ_FXTJ01000002.1"/>
</dbReference>
<evidence type="ECO:0000256" key="5">
    <source>
        <dbReference type="ARBA" id="ARBA00022840"/>
    </source>
</evidence>
<dbReference type="PANTHER" id="PTHR43284:SF1">
    <property type="entry name" value="ASPARAGINE SYNTHETASE"/>
    <property type="match status" value="1"/>
</dbReference>
<dbReference type="InterPro" id="IPR029055">
    <property type="entry name" value="Ntn_hydrolases_N"/>
</dbReference>
<feature type="domain" description="Glutamine amidotransferase type-2" evidence="11">
    <location>
        <begin position="2"/>
        <end position="214"/>
    </location>
</feature>
<feature type="binding site" evidence="10">
    <location>
        <begin position="365"/>
        <end position="366"/>
    </location>
    <ligand>
        <name>ATP</name>
        <dbReference type="ChEBI" id="CHEBI:30616"/>
    </ligand>
</feature>
<sequence length="628" mass="68053">MCGICGVIGTGGVPSPADEAAVLRMSSAMVHRGPDDHGEFRAPGVLLGARRLSIIDVDGGHQPFTDDSGRVTAVQNGEIYNHDELRHQLEGVGHRFTSRCDTEVIPHLYRRHGLDFAHRLRGMFAIALWDDDHDRAVLVRDRMGIKPLYYARVADRLVFASELKCIVSSGLAPLDLDFEAISAYLELGFFPGARTPFANVSKLPAGHRLVVEGGRHRVEQWWEYPLPSPGPTGPGVRHYAEGLLEELDEAVRLRLMSDVPFGAMLSGGLDSSLVVALMAPRLADPVKTFSVGFTEDHDGNELPVARRVAEMFGCDHHEVEMSMTTDTPDFPALAWHLDEPVADLSALGFFALCGIASKEVTMALSGQGADELLGGYRKHRMAAFTDRSRVLPRLGGLVGGRVAGALPDTWGRVVQSLAAGDPGSRVLAMSALPTFGREALTGGLAAVPPGAARRAVETHASRLPRTVGALPATLYLDAQLALVDSMLHYFDRMSMAHSLEVRVPFLDHRVVEYCATIPARFKVHGSVTKYALKVAAEGLLPPDVIHRRKVGFFRQATGRWFASQVGGVLEEVLLDPGARYTRFLDRSAVQGALRAAQASGEESAQRGLIALLVLELWLSQCLPRASAT</sequence>
<evidence type="ECO:0000256" key="4">
    <source>
        <dbReference type="ARBA" id="ARBA00022741"/>
    </source>
</evidence>
<evidence type="ECO:0000256" key="2">
    <source>
        <dbReference type="ARBA" id="ARBA00005752"/>
    </source>
</evidence>
<dbReference type="InterPro" id="IPR001962">
    <property type="entry name" value="Asn_synthase"/>
</dbReference>
<comment type="catalytic activity">
    <reaction evidence="8">
        <text>L-aspartate + L-glutamine + ATP + H2O = L-asparagine + L-glutamate + AMP + diphosphate + H(+)</text>
        <dbReference type="Rhea" id="RHEA:12228"/>
        <dbReference type="ChEBI" id="CHEBI:15377"/>
        <dbReference type="ChEBI" id="CHEBI:15378"/>
        <dbReference type="ChEBI" id="CHEBI:29985"/>
        <dbReference type="ChEBI" id="CHEBI:29991"/>
        <dbReference type="ChEBI" id="CHEBI:30616"/>
        <dbReference type="ChEBI" id="CHEBI:33019"/>
        <dbReference type="ChEBI" id="CHEBI:58048"/>
        <dbReference type="ChEBI" id="CHEBI:58359"/>
        <dbReference type="ChEBI" id="CHEBI:456215"/>
        <dbReference type="EC" id="6.3.5.4"/>
    </reaction>
</comment>
<comment type="pathway">
    <text evidence="1">Amino-acid biosynthesis; L-asparagine biosynthesis; L-asparagine from L-aspartate (L-Gln route): step 1/1.</text>
</comment>
<keyword evidence="13" id="KW-1185">Reference proteome</keyword>
<proteinExistence type="inferred from homology"/>
<feature type="binding site" evidence="10">
    <location>
        <position position="291"/>
    </location>
    <ligand>
        <name>ATP</name>
        <dbReference type="ChEBI" id="CHEBI:30616"/>
    </ligand>
</feature>
<dbReference type="Proteomes" id="UP000317484">
    <property type="component" value="Unassembled WGS sequence"/>
</dbReference>
<dbReference type="SUPFAM" id="SSF52402">
    <property type="entry name" value="Adenine nucleotide alpha hydrolases-like"/>
    <property type="match status" value="1"/>
</dbReference>
<dbReference type="EC" id="6.3.5.4" evidence="3"/>
<dbReference type="CDD" id="cd00712">
    <property type="entry name" value="AsnB"/>
    <property type="match status" value="1"/>
</dbReference>
<dbReference type="InterPro" id="IPR033738">
    <property type="entry name" value="AsnB_N"/>
</dbReference>
<keyword evidence="6 9" id="KW-0061">Asparagine biosynthesis</keyword>
<dbReference type="Pfam" id="PF13537">
    <property type="entry name" value="GATase_7"/>
    <property type="match status" value="1"/>
</dbReference>
<keyword evidence="9" id="KW-0028">Amino-acid biosynthesis</keyword>
<dbReference type="InterPro" id="IPR051786">
    <property type="entry name" value="ASN_synthetase/amidase"/>
</dbReference>
<dbReference type="PIRSF" id="PIRSF001589">
    <property type="entry name" value="Asn_synthetase_glu-h"/>
    <property type="match status" value="1"/>
</dbReference>
<dbReference type="InterPro" id="IPR006426">
    <property type="entry name" value="Asn_synth_AEB"/>
</dbReference>
<gene>
    <name evidence="12" type="ORF">SAMN06273567_102519</name>
</gene>
<keyword evidence="5 10" id="KW-0067">ATP-binding</keyword>
<dbReference type="GO" id="GO:0005829">
    <property type="term" value="C:cytosol"/>
    <property type="evidence" value="ECO:0007669"/>
    <property type="project" value="TreeGrafter"/>
</dbReference>
<dbReference type="PROSITE" id="PS51278">
    <property type="entry name" value="GATASE_TYPE_2"/>
    <property type="match status" value="1"/>
</dbReference>
<keyword evidence="4 10" id="KW-0547">Nucleotide-binding</keyword>
<evidence type="ECO:0000256" key="10">
    <source>
        <dbReference type="PIRSR" id="PIRSR001589-2"/>
    </source>
</evidence>
<dbReference type="InterPro" id="IPR017932">
    <property type="entry name" value="GATase_2_dom"/>
</dbReference>
<evidence type="ECO:0000256" key="3">
    <source>
        <dbReference type="ARBA" id="ARBA00012737"/>
    </source>
</evidence>
<dbReference type="Gene3D" id="3.40.50.620">
    <property type="entry name" value="HUPs"/>
    <property type="match status" value="1"/>
</dbReference>
<feature type="binding site" evidence="10">
    <location>
        <position position="101"/>
    </location>
    <ligand>
        <name>L-glutamine</name>
        <dbReference type="ChEBI" id="CHEBI:58359"/>
    </ligand>
</feature>
<dbReference type="Gene3D" id="3.60.20.10">
    <property type="entry name" value="Glutamine Phosphoribosylpyrophosphate, subunit 1, domain 1"/>
    <property type="match status" value="1"/>
</dbReference>
<name>A0A521CNQ6_9ACTN</name>